<comment type="caution">
    <text evidence="2">The sequence shown here is derived from an EMBL/GenBank/DDBJ whole genome shotgun (WGS) entry which is preliminary data.</text>
</comment>
<proteinExistence type="predicted"/>
<protein>
    <submittedName>
        <fullName evidence="2">(bread wheat) hypothetical protein</fullName>
    </submittedName>
</protein>
<feature type="compositionally biased region" description="Pro residues" evidence="1">
    <location>
        <begin position="132"/>
        <end position="141"/>
    </location>
</feature>
<name>A0A7G2II10_WHEAT</name>
<feature type="region of interest" description="Disordered" evidence="1">
    <location>
        <begin position="76"/>
        <end position="162"/>
    </location>
</feature>
<sequence length="200" mass="21153">MWVQICGLLPNAKEEGVIRGMSRLLGKFVAVDGPFLAKGPAVQVQIKSLDPSKLKMMIQMFFNNVGYDHCISVEGGTPTDPLSLDVEGRADPEPGPGGGAAPRGSPRRSCSRLPHSEASDDDSTDAGDASPQPAPPTPRPPTIWGSAPATTASGRSLRTSRPSQPCLMRLLPSHLVLPYPLPSSLLRCHRLMRRGAGTAG</sequence>
<dbReference type="EMBL" id="CBUC010000118">
    <property type="protein sequence ID" value="CDJ26398.1"/>
    <property type="molecule type" value="Genomic_DNA"/>
</dbReference>
<feature type="compositionally biased region" description="Polar residues" evidence="1">
    <location>
        <begin position="148"/>
        <end position="162"/>
    </location>
</feature>
<evidence type="ECO:0000256" key="1">
    <source>
        <dbReference type="SAM" id="MobiDB-lite"/>
    </source>
</evidence>
<accession>A0A7G2II10</accession>
<evidence type="ECO:0000313" key="2">
    <source>
        <dbReference type="EMBL" id="CDJ26398.1"/>
    </source>
</evidence>
<dbReference type="AlphaFoldDB" id="A0A7G2II10"/>
<organism evidence="2">
    <name type="scientific">Triticum aestivum</name>
    <name type="common">Wheat</name>
    <dbReference type="NCBI Taxonomy" id="4565"/>
    <lineage>
        <taxon>Eukaryota</taxon>
        <taxon>Viridiplantae</taxon>
        <taxon>Streptophyta</taxon>
        <taxon>Embryophyta</taxon>
        <taxon>Tracheophyta</taxon>
        <taxon>Spermatophyta</taxon>
        <taxon>Magnoliopsida</taxon>
        <taxon>Liliopsida</taxon>
        <taxon>Poales</taxon>
        <taxon>Poaceae</taxon>
        <taxon>BOP clade</taxon>
        <taxon>Pooideae</taxon>
        <taxon>Triticodae</taxon>
        <taxon>Triticeae</taxon>
        <taxon>Triticinae</taxon>
        <taxon>Triticum</taxon>
    </lineage>
</organism>
<gene>
    <name evidence="2" type="ORF">TRAES_3BF076600010CFD_c1</name>
</gene>
<reference evidence="2" key="1">
    <citation type="journal article" date="2014" name="Science">
        <title>Structural and functional partitioning of bread wheat chromosome 3B.</title>
        <authorList>
            <person name="Choulet F."/>
            <person name="Alberti A."/>
            <person name="Theil S."/>
            <person name="Glover N."/>
            <person name="Barbe V."/>
            <person name="Daron J."/>
            <person name="Pingault L."/>
            <person name="Sourdille P."/>
            <person name="Couloux A."/>
            <person name="Paux E."/>
            <person name="Leroy P."/>
            <person name="Mangenot S."/>
            <person name="Guilhot N."/>
            <person name="Le Gouis J."/>
            <person name="Balfourier F."/>
            <person name="Alaux M."/>
            <person name="Jamilloux V."/>
            <person name="Poulain J."/>
            <person name="Durand C."/>
            <person name="Bellec A."/>
            <person name="Gaspin C."/>
            <person name="Safar J."/>
            <person name="Dolezel J."/>
            <person name="Rogers J."/>
            <person name="Vandepoele K."/>
            <person name="Aury J.M."/>
            <person name="Mayer K."/>
            <person name="Berges H."/>
            <person name="Quesneville H."/>
            <person name="Wincker P."/>
            <person name="Feuillet C."/>
        </authorList>
    </citation>
    <scope>NUCLEOTIDE SEQUENCE [LARGE SCALE GENOMIC DNA]</scope>
</reference>